<proteinExistence type="predicted"/>
<sequence length="171" mass="19725">MRKIEVIPYKAQWASEFKQEAALLNQVLSREIVCIHHIGSTAVEGLKAKPVIDIMPVCKDIYSIDAYNQAMAEIGYVAKGENGLSGRRYFEKGGHQRTHHVHIYQEGNPEADRHLAFRDYLRTHPKEAARYGGIKEDLARLFPYDIQSYIMRKHIIVNEIERKALVWYGKS</sequence>
<protein>
    <submittedName>
        <fullName evidence="1">GrpB family protein</fullName>
    </submittedName>
</protein>
<dbReference type="Pfam" id="PF04229">
    <property type="entry name" value="GrpB"/>
    <property type="match status" value="1"/>
</dbReference>
<dbReference type="EMBL" id="CP095075">
    <property type="protein sequence ID" value="UOR10943.1"/>
    <property type="molecule type" value="Genomic_DNA"/>
</dbReference>
<evidence type="ECO:0000313" key="2">
    <source>
        <dbReference type="Proteomes" id="UP000830326"/>
    </source>
</evidence>
<gene>
    <name evidence="1" type="ORF">MUO15_15210</name>
</gene>
<dbReference type="InterPro" id="IPR043519">
    <property type="entry name" value="NT_sf"/>
</dbReference>
<keyword evidence="2" id="KW-1185">Reference proteome</keyword>
<name>A0ABY4H7U6_9BACI</name>
<reference evidence="1" key="1">
    <citation type="submission" date="2022-04" db="EMBL/GenBank/DDBJ databases">
        <title>Halobacillus sp. isolated from saltern.</title>
        <authorList>
            <person name="Won M."/>
            <person name="Lee C.-M."/>
            <person name="Woen H.-Y."/>
            <person name="Kwon S.-W."/>
        </authorList>
    </citation>
    <scope>NUCLEOTIDE SEQUENCE</scope>
    <source>
        <strain evidence="1">SSHM10-5</strain>
    </source>
</reference>
<dbReference type="PANTHER" id="PTHR34822:SF1">
    <property type="entry name" value="GRPB FAMILY PROTEIN"/>
    <property type="match status" value="1"/>
</dbReference>
<dbReference type="InterPro" id="IPR007344">
    <property type="entry name" value="GrpB/CoaE"/>
</dbReference>
<dbReference type="Gene3D" id="3.30.460.10">
    <property type="entry name" value="Beta Polymerase, domain 2"/>
    <property type="match status" value="1"/>
</dbReference>
<dbReference type="RefSeq" id="WP_245030431.1">
    <property type="nucleotide sequence ID" value="NZ_CP095075.1"/>
</dbReference>
<organism evidence="1 2">
    <name type="scientific">Halobacillus amylolyticus</name>
    <dbReference type="NCBI Taxonomy" id="2932259"/>
    <lineage>
        <taxon>Bacteria</taxon>
        <taxon>Bacillati</taxon>
        <taxon>Bacillota</taxon>
        <taxon>Bacilli</taxon>
        <taxon>Bacillales</taxon>
        <taxon>Bacillaceae</taxon>
        <taxon>Halobacillus</taxon>
    </lineage>
</organism>
<dbReference type="SUPFAM" id="SSF81301">
    <property type="entry name" value="Nucleotidyltransferase"/>
    <property type="match status" value="1"/>
</dbReference>
<dbReference type="PANTHER" id="PTHR34822">
    <property type="entry name" value="GRPB DOMAIN PROTEIN (AFU_ORTHOLOGUE AFUA_1G01530)"/>
    <property type="match status" value="1"/>
</dbReference>
<accession>A0ABY4H7U6</accession>
<evidence type="ECO:0000313" key="1">
    <source>
        <dbReference type="EMBL" id="UOR10943.1"/>
    </source>
</evidence>
<dbReference type="Proteomes" id="UP000830326">
    <property type="component" value="Chromosome"/>
</dbReference>